<evidence type="ECO:0000259" key="1">
    <source>
        <dbReference type="Pfam" id="PF03372"/>
    </source>
</evidence>
<dbReference type="InterPro" id="IPR005135">
    <property type="entry name" value="Endo/exonuclease/phosphatase"/>
</dbReference>
<dbReference type="Proteomes" id="UP000596661">
    <property type="component" value="Chromosome 2"/>
</dbReference>
<proteinExistence type="predicted"/>
<protein>
    <recommendedName>
        <fullName evidence="1">Endonuclease/exonuclease/phosphatase domain-containing protein</fullName>
    </recommendedName>
</protein>
<dbReference type="EnsemblPlants" id="evm.model.02.948">
    <property type="protein sequence ID" value="cds.evm.model.02.948"/>
    <property type="gene ID" value="evm.TU.02.948"/>
</dbReference>
<dbReference type="Pfam" id="PF03372">
    <property type="entry name" value="Exo_endo_phos"/>
    <property type="match status" value="1"/>
</dbReference>
<dbReference type="AlphaFoldDB" id="A0A803P3B6"/>
<name>A0A803P3B6_CANSA</name>
<reference evidence="2" key="2">
    <citation type="submission" date="2021-03" db="UniProtKB">
        <authorList>
            <consortium name="EnsemblPlants"/>
        </authorList>
    </citation>
    <scope>IDENTIFICATION</scope>
</reference>
<organism evidence="2 3">
    <name type="scientific">Cannabis sativa</name>
    <name type="common">Hemp</name>
    <name type="synonym">Marijuana</name>
    <dbReference type="NCBI Taxonomy" id="3483"/>
    <lineage>
        <taxon>Eukaryota</taxon>
        <taxon>Viridiplantae</taxon>
        <taxon>Streptophyta</taxon>
        <taxon>Embryophyta</taxon>
        <taxon>Tracheophyta</taxon>
        <taxon>Spermatophyta</taxon>
        <taxon>Magnoliopsida</taxon>
        <taxon>eudicotyledons</taxon>
        <taxon>Gunneridae</taxon>
        <taxon>Pentapetalae</taxon>
        <taxon>rosids</taxon>
        <taxon>fabids</taxon>
        <taxon>Rosales</taxon>
        <taxon>Cannabaceae</taxon>
        <taxon>Cannabis</taxon>
    </lineage>
</organism>
<evidence type="ECO:0000313" key="3">
    <source>
        <dbReference type="Proteomes" id="UP000596661"/>
    </source>
</evidence>
<evidence type="ECO:0000313" key="2">
    <source>
        <dbReference type="EnsemblPlants" id="cds.evm.model.02.948"/>
    </source>
</evidence>
<dbReference type="SUPFAM" id="SSF56219">
    <property type="entry name" value="DNase I-like"/>
    <property type="match status" value="1"/>
</dbReference>
<dbReference type="GO" id="GO:0003824">
    <property type="term" value="F:catalytic activity"/>
    <property type="evidence" value="ECO:0007669"/>
    <property type="project" value="InterPro"/>
</dbReference>
<dbReference type="Gene3D" id="3.60.10.10">
    <property type="entry name" value="Endonuclease/exonuclease/phosphatase"/>
    <property type="match status" value="1"/>
</dbReference>
<dbReference type="Gramene" id="evm.model.02.948">
    <property type="protein sequence ID" value="cds.evm.model.02.948"/>
    <property type="gene ID" value="evm.TU.02.948"/>
</dbReference>
<dbReference type="PANTHER" id="PTHR33710">
    <property type="entry name" value="BNAC02G09200D PROTEIN"/>
    <property type="match status" value="1"/>
</dbReference>
<reference evidence="2" key="1">
    <citation type="submission" date="2018-11" db="EMBL/GenBank/DDBJ databases">
        <authorList>
            <person name="Grassa J C."/>
        </authorList>
    </citation>
    <scope>NUCLEOTIDE SEQUENCE [LARGE SCALE GENOMIC DNA]</scope>
</reference>
<keyword evidence="3" id="KW-1185">Reference proteome</keyword>
<feature type="domain" description="Endonuclease/exonuclease/phosphatase" evidence="1">
    <location>
        <begin position="29"/>
        <end position="230"/>
    </location>
</feature>
<sequence length="363" mass="41051">METCPKKSPSIMKAIAWSVVVSGITLTVRQLKDLIRKSNPELLVLSEVRLQEGNLKTFLSKIHFEDFFYVPPVGTAGGLVMCWMKGVDCKIESADKFRITACISSDPSGKPWIFMGIYGPPVYADKEAFWTDVGDYVSNCHLPVVLMGDLNGTLKDSDCLNYSRTCNIARYSFDLRRAVQSSGLIDLGFLGTKFTWFKKGSSSTGGSNLKRARLDRALANVEWRLAWPNAIVSHLTASSTDHSPILLDTCGGRHCTKPQFKYELMCDRDPRIFWVVKNAWMLHPHENPMVNMYRKLKATKDHLRKLNFSHFSKLSTQISEARTRLLELESTNLVDEATHSEARATLNEALAREETFWCQNRVS</sequence>
<accession>A0A803P3B6</accession>
<dbReference type="PANTHER" id="PTHR33710:SF64">
    <property type="entry name" value="ENDONUCLEASE_EXONUCLEASE_PHOSPHATASE DOMAIN-CONTAINING PROTEIN"/>
    <property type="match status" value="1"/>
</dbReference>
<dbReference type="InterPro" id="IPR036691">
    <property type="entry name" value="Endo/exonu/phosph_ase_sf"/>
</dbReference>
<dbReference type="EMBL" id="UZAU01000144">
    <property type="status" value="NOT_ANNOTATED_CDS"/>
    <property type="molecule type" value="Genomic_DNA"/>
</dbReference>